<proteinExistence type="predicted"/>
<sequence>MAGSALFHGAQLLMHPRWQRTGPVDDQVRRGRFMADNEEPIAVFLVGMRINRLRSLRTWLAVMFAMPGMLRELAADPESGLLGYQMLGGPGLRQVTLIQYWRRAGDIRAFAHDGGRLHRPAQDRFWKRYFAGNGAVGIWHEMFSVPKGAYQCLYGDMPATGVGAVRGLQPVVPKGEHGGYQATTEPIFHSQLRG</sequence>
<dbReference type="Proteomes" id="UP000676967">
    <property type="component" value="Chromosome"/>
</dbReference>
<keyword evidence="2" id="KW-1185">Reference proteome</keyword>
<evidence type="ECO:0000313" key="2">
    <source>
        <dbReference type="Proteomes" id="UP000676967"/>
    </source>
</evidence>
<dbReference type="InterPro" id="IPR025444">
    <property type="entry name" value="Monooxy_af470"/>
</dbReference>
<dbReference type="EMBL" id="AP023356">
    <property type="protein sequence ID" value="BCJ43405.1"/>
    <property type="molecule type" value="Genomic_DNA"/>
</dbReference>
<gene>
    <name evidence="1" type="ORF">Aiant_40620</name>
</gene>
<dbReference type="Pfam" id="PF13826">
    <property type="entry name" value="Monooxy_af470-like"/>
    <property type="match status" value="1"/>
</dbReference>
<evidence type="ECO:0000313" key="1">
    <source>
        <dbReference type="EMBL" id="BCJ43405.1"/>
    </source>
</evidence>
<accession>A0ABN6CCY8</accession>
<protein>
    <recommendedName>
        <fullName evidence="3">DUF4188 domain-containing protein</fullName>
    </recommendedName>
</protein>
<reference evidence="1 2" key="1">
    <citation type="submission" date="2020-08" db="EMBL/GenBank/DDBJ databases">
        <title>Whole genome shotgun sequence of Actinoplanes ianthinogenes NBRC 13996.</title>
        <authorList>
            <person name="Komaki H."/>
            <person name="Tamura T."/>
        </authorList>
    </citation>
    <scope>NUCLEOTIDE SEQUENCE [LARGE SCALE GENOMIC DNA]</scope>
    <source>
        <strain evidence="1 2">NBRC 13996</strain>
    </source>
</reference>
<organism evidence="1 2">
    <name type="scientific">Actinoplanes ianthinogenes</name>
    <dbReference type="NCBI Taxonomy" id="122358"/>
    <lineage>
        <taxon>Bacteria</taxon>
        <taxon>Bacillati</taxon>
        <taxon>Actinomycetota</taxon>
        <taxon>Actinomycetes</taxon>
        <taxon>Micromonosporales</taxon>
        <taxon>Micromonosporaceae</taxon>
        <taxon>Actinoplanes</taxon>
    </lineage>
</organism>
<dbReference type="RefSeq" id="WP_212847103.1">
    <property type="nucleotide sequence ID" value="NZ_AP023356.1"/>
</dbReference>
<evidence type="ECO:0008006" key="3">
    <source>
        <dbReference type="Google" id="ProtNLM"/>
    </source>
</evidence>
<name>A0ABN6CCY8_9ACTN</name>